<dbReference type="PANTHER" id="PTHR30529:SF1">
    <property type="entry name" value="CYTOCHROME B561 HOMOLOG 2"/>
    <property type="match status" value="1"/>
</dbReference>
<name>A0A1P8UIH6_9GAMM</name>
<feature type="transmembrane region" description="Helical" evidence="13">
    <location>
        <begin position="54"/>
        <end position="76"/>
    </location>
</feature>
<keyword evidence="9 13" id="KW-1133">Transmembrane helix</keyword>
<accession>A0A1P8UIH6</accession>
<protein>
    <recommendedName>
        <fullName evidence="14">Cytochrome b561 bacterial/Ni-hydrogenase domain-containing protein</fullName>
    </recommendedName>
</protein>
<dbReference type="InterPro" id="IPR011577">
    <property type="entry name" value="Cyt_b561_bac/Ni-Hgenase"/>
</dbReference>
<dbReference type="GO" id="GO:0009055">
    <property type="term" value="F:electron transfer activity"/>
    <property type="evidence" value="ECO:0007669"/>
    <property type="project" value="InterPro"/>
</dbReference>
<comment type="subcellular location">
    <subcellularLocation>
        <location evidence="2">Cell membrane</location>
        <topology evidence="2">Multi-pass membrane protein</topology>
    </subcellularLocation>
</comment>
<organism evidence="15 16">
    <name type="scientific">Acidihalobacter ferrooxydans</name>
    <dbReference type="NCBI Taxonomy" id="1765967"/>
    <lineage>
        <taxon>Bacteria</taxon>
        <taxon>Pseudomonadati</taxon>
        <taxon>Pseudomonadota</taxon>
        <taxon>Gammaproteobacteria</taxon>
        <taxon>Chromatiales</taxon>
        <taxon>Ectothiorhodospiraceae</taxon>
        <taxon>Acidihalobacter</taxon>
    </lineage>
</organism>
<dbReference type="RefSeq" id="WP_076837254.1">
    <property type="nucleotide sequence ID" value="NZ_CP019434.1"/>
</dbReference>
<dbReference type="Proteomes" id="UP000243807">
    <property type="component" value="Chromosome"/>
</dbReference>
<evidence type="ECO:0000256" key="12">
    <source>
        <dbReference type="ARBA" id="ARBA00037975"/>
    </source>
</evidence>
<gene>
    <name evidence="15" type="ORF">BW247_11410</name>
</gene>
<evidence type="ECO:0000256" key="9">
    <source>
        <dbReference type="ARBA" id="ARBA00022989"/>
    </source>
</evidence>
<keyword evidence="8" id="KW-0249">Electron transport</keyword>
<evidence type="ECO:0000256" key="2">
    <source>
        <dbReference type="ARBA" id="ARBA00004651"/>
    </source>
</evidence>
<dbReference type="GO" id="GO:0046872">
    <property type="term" value="F:metal ion binding"/>
    <property type="evidence" value="ECO:0007669"/>
    <property type="project" value="UniProtKB-KW"/>
</dbReference>
<feature type="transmembrane region" description="Helical" evidence="13">
    <location>
        <begin position="143"/>
        <end position="169"/>
    </location>
</feature>
<dbReference type="GO" id="GO:0005886">
    <property type="term" value="C:plasma membrane"/>
    <property type="evidence" value="ECO:0007669"/>
    <property type="project" value="UniProtKB-SubCell"/>
</dbReference>
<keyword evidence="16" id="KW-1185">Reference proteome</keyword>
<keyword evidence="11 13" id="KW-0472">Membrane</keyword>
<proteinExistence type="inferred from homology"/>
<feature type="transmembrane region" description="Helical" evidence="13">
    <location>
        <begin position="20"/>
        <end position="42"/>
    </location>
</feature>
<dbReference type="AlphaFoldDB" id="A0A1P8UIH6"/>
<keyword evidence="4" id="KW-1003">Cell membrane</keyword>
<keyword evidence="10" id="KW-0408">Iron</keyword>
<dbReference type="GO" id="GO:0020037">
    <property type="term" value="F:heme binding"/>
    <property type="evidence" value="ECO:0007669"/>
    <property type="project" value="TreeGrafter"/>
</dbReference>
<keyword evidence="5" id="KW-0349">Heme</keyword>
<evidence type="ECO:0000256" key="6">
    <source>
        <dbReference type="ARBA" id="ARBA00022692"/>
    </source>
</evidence>
<keyword evidence="6 13" id="KW-0812">Transmembrane</keyword>
<dbReference type="EMBL" id="CP019434">
    <property type="protein sequence ID" value="APZ43617.1"/>
    <property type="molecule type" value="Genomic_DNA"/>
</dbReference>
<keyword evidence="7" id="KW-0479">Metal-binding</keyword>
<evidence type="ECO:0000256" key="8">
    <source>
        <dbReference type="ARBA" id="ARBA00022982"/>
    </source>
</evidence>
<dbReference type="PANTHER" id="PTHR30529">
    <property type="entry name" value="CYTOCHROME B561"/>
    <property type="match status" value="1"/>
</dbReference>
<dbReference type="InterPro" id="IPR016174">
    <property type="entry name" value="Di-haem_cyt_TM"/>
</dbReference>
<evidence type="ECO:0000256" key="1">
    <source>
        <dbReference type="ARBA" id="ARBA00001970"/>
    </source>
</evidence>
<comment type="cofactor">
    <cofactor evidence="1">
        <name>heme b</name>
        <dbReference type="ChEBI" id="CHEBI:60344"/>
    </cofactor>
</comment>
<feature type="domain" description="Cytochrome b561 bacterial/Ni-hydrogenase" evidence="14">
    <location>
        <begin position="23"/>
        <end position="187"/>
    </location>
</feature>
<dbReference type="Pfam" id="PF01292">
    <property type="entry name" value="Ni_hydr_CYTB"/>
    <property type="match status" value="1"/>
</dbReference>
<dbReference type="KEGG" id="afy:BW247_11410"/>
<sequence>MMTTPKYRNARETEAKQPGLIGRALHWSVALLVIFQGLLGYANLHFTWFYGQGLTTIALHEDVGLMIFVLTLWMLAQRWFEGRRSGHGLDALQSGLAAAMHAALYGLILAESLLGIWIMGLTGDGLSFLFWHINLPIKPDPMLVYGWVMQLHAAVAATLASAVALHALAALHHHFVIGDDVLRRMLPWKSRSAARVMASSR</sequence>
<evidence type="ECO:0000313" key="15">
    <source>
        <dbReference type="EMBL" id="APZ43617.1"/>
    </source>
</evidence>
<evidence type="ECO:0000256" key="11">
    <source>
        <dbReference type="ARBA" id="ARBA00023136"/>
    </source>
</evidence>
<evidence type="ECO:0000256" key="3">
    <source>
        <dbReference type="ARBA" id="ARBA00022448"/>
    </source>
</evidence>
<evidence type="ECO:0000256" key="4">
    <source>
        <dbReference type="ARBA" id="ARBA00022475"/>
    </source>
</evidence>
<dbReference type="GO" id="GO:0022904">
    <property type="term" value="P:respiratory electron transport chain"/>
    <property type="evidence" value="ECO:0007669"/>
    <property type="project" value="InterPro"/>
</dbReference>
<evidence type="ECO:0000256" key="5">
    <source>
        <dbReference type="ARBA" id="ARBA00022617"/>
    </source>
</evidence>
<dbReference type="OrthoDB" id="9793784at2"/>
<dbReference type="SUPFAM" id="SSF81342">
    <property type="entry name" value="Transmembrane di-heme cytochromes"/>
    <property type="match status" value="1"/>
</dbReference>
<evidence type="ECO:0000313" key="16">
    <source>
        <dbReference type="Proteomes" id="UP000243807"/>
    </source>
</evidence>
<evidence type="ECO:0000256" key="10">
    <source>
        <dbReference type="ARBA" id="ARBA00023004"/>
    </source>
</evidence>
<evidence type="ECO:0000256" key="13">
    <source>
        <dbReference type="SAM" id="Phobius"/>
    </source>
</evidence>
<reference evidence="15 16" key="1">
    <citation type="submission" date="2017-01" db="EMBL/GenBank/DDBJ databases">
        <title>Draft sequence of Acidihalobacter ferrooxidans strain DSM 14175 (strain V8).</title>
        <authorList>
            <person name="Khaleque H.N."/>
            <person name="Ramsay J.P."/>
            <person name="Murphy R.J.T."/>
            <person name="Kaksonen A.H."/>
            <person name="Boxall N.J."/>
            <person name="Watkin E.L.J."/>
        </authorList>
    </citation>
    <scope>NUCLEOTIDE SEQUENCE [LARGE SCALE GENOMIC DNA]</scope>
    <source>
        <strain evidence="15 16">V8</strain>
    </source>
</reference>
<evidence type="ECO:0000256" key="7">
    <source>
        <dbReference type="ARBA" id="ARBA00022723"/>
    </source>
</evidence>
<dbReference type="InterPro" id="IPR052168">
    <property type="entry name" value="Cytochrome_b561_oxidase"/>
</dbReference>
<keyword evidence="3" id="KW-0813">Transport</keyword>
<evidence type="ECO:0000259" key="14">
    <source>
        <dbReference type="Pfam" id="PF01292"/>
    </source>
</evidence>
<dbReference type="STRING" id="1765967.BW247_11410"/>
<comment type="similarity">
    <text evidence="12">Belongs to the cytochrome b561 family.</text>
</comment>